<evidence type="ECO:0000313" key="4">
    <source>
        <dbReference type="Proteomes" id="UP000825935"/>
    </source>
</evidence>
<proteinExistence type="predicted"/>
<keyword evidence="4" id="KW-1185">Reference proteome</keyword>
<evidence type="ECO:0000256" key="1">
    <source>
        <dbReference type="SAM" id="MobiDB-lite"/>
    </source>
</evidence>
<comment type="caution">
    <text evidence="3">The sequence shown here is derived from an EMBL/GenBank/DDBJ whole genome shotgun (WGS) entry which is preliminary data.</text>
</comment>
<name>A0A8T2RMU3_CERRI</name>
<keyword evidence="2" id="KW-1133">Transmembrane helix</keyword>
<dbReference type="OrthoDB" id="1923043at2759"/>
<keyword evidence="2" id="KW-0472">Membrane</keyword>
<feature type="region of interest" description="Disordered" evidence="1">
    <location>
        <begin position="36"/>
        <end position="116"/>
    </location>
</feature>
<feature type="compositionally biased region" description="Basic and acidic residues" evidence="1">
    <location>
        <begin position="85"/>
        <end position="97"/>
    </location>
</feature>
<dbReference type="Proteomes" id="UP000825935">
    <property type="component" value="Chromosome 25"/>
</dbReference>
<dbReference type="OMA" id="LHMWKRI"/>
<accession>A0A8T2RMU3</accession>
<feature type="transmembrane region" description="Helical" evidence="2">
    <location>
        <begin position="349"/>
        <end position="371"/>
    </location>
</feature>
<protein>
    <submittedName>
        <fullName evidence="3">Uncharacterized protein</fullName>
    </submittedName>
</protein>
<dbReference type="PANTHER" id="PTHR35490:SF2">
    <property type="entry name" value="BACTERIOPHAGE N4 ADSORPTION B PROTEIN"/>
    <property type="match status" value="1"/>
</dbReference>
<dbReference type="PANTHER" id="PTHR35490">
    <property type="entry name" value="BACTERIOPHAGE N4 ADSORPTION B PROTEIN"/>
    <property type="match status" value="1"/>
</dbReference>
<reference evidence="3" key="1">
    <citation type="submission" date="2021-08" db="EMBL/GenBank/DDBJ databases">
        <title>WGS assembly of Ceratopteris richardii.</title>
        <authorList>
            <person name="Marchant D.B."/>
            <person name="Chen G."/>
            <person name="Jenkins J."/>
            <person name="Shu S."/>
            <person name="Leebens-Mack J."/>
            <person name="Grimwood J."/>
            <person name="Schmutz J."/>
            <person name="Soltis P."/>
            <person name="Soltis D."/>
            <person name="Chen Z.-H."/>
        </authorList>
    </citation>
    <scope>NUCLEOTIDE SEQUENCE</scope>
    <source>
        <strain evidence="3">Whitten #5841</strain>
        <tissue evidence="3">Leaf</tissue>
    </source>
</reference>
<dbReference type="EMBL" id="CM035430">
    <property type="protein sequence ID" value="KAH7297756.1"/>
    <property type="molecule type" value="Genomic_DNA"/>
</dbReference>
<gene>
    <name evidence="3" type="ORF">KP509_25G010800</name>
</gene>
<keyword evidence="2" id="KW-0812">Transmembrane</keyword>
<sequence length="387" mass="43798">MPSLAVSSFDRLIDTAGSSASSQSVSPFDRNTPFSFYPPLYATPHQQRPPSPSSFSPSPYVLNFKRRPPVQNKRNDSKGSIIEASTDRMPVHQKTLDSEDDDTYASPLDPNRGVDVREILPNGTCETSRARLGFNESEVFEMELEKREPCFDRISDLAARKGFLSEGSLCGSLVANEEVEFFDAHDTVFHDSASEDDLHSNSKFGRDLNASTEGPSMRLAEELMLRRRAEAKTVVLERHWKDMLKQCPTLGVPLDFETEHLLENATCDVFSQEVVVARLVSGAIARAITRAEKDEEIDCMLALKNKEIARLCDKLQYLELVNREMSQRNLEVTELAQRRRRRRQRRQRIAITGFCATLLIGTAGLLCHRYAPLNSLKIWAKTFHKYP</sequence>
<dbReference type="AlphaFoldDB" id="A0A8T2RMU3"/>
<evidence type="ECO:0000256" key="2">
    <source>
        <dbReference type="SAM" id="Phobius"/>
    </source>
</evidence>
<evidence type="ECO:0000313" key="3">
    <source>
        <dbReference type="EMBL" id="KAH7297756.1"/>
    </source>
</evidence>
<organism evidence="3 4">
    <name type="scientific">Ceratopteris richardii</name>
    <name type="common">Triangle waterfern</name>
    <dbReference type="NCBI Taxonomy" id="49495"/>
    <lineage>
        <taxon>Eukaryota</taxon>
        <taxon>Viridiplantae</taxon>
        <taxon>Streptophyta</taxon>
        <taxon>Embryophyta</taxon>
        <taxon>Tracheophyta</taxon>
        <taxon>Polypodiopsida</taxon>
        <taxon>Polypodiidae</taxon>
        <taxon>Polypodiales</taxon>
        <taxon>Pteridineae</taxon>
        <taxon>Pteridaceae</taxon>
        <taxon>Parkerioideae</taxon>
        <taxon>Ceratopteris</taxon>
    </lineage>
</organism>